<accession>A0A816ZAR4</accession>
<evidence type="ECO:0000313" key="3">
    <source>
        <dbReference type="Proteomes" id="UP000663887"/>
    </source>
</evidence>
<dbReference type="EMBL" id="CAJOBF010012737">
    <property type="protein sequence ID" value="CAF4322084.1"/>
    <property type="molecule type" value="Genomic_DNA"/>
</dbReference>
<organism evidence="1 3">
    <name type="scientific">Rotaria magnacalcarata</name>
    <dbReference type="NCBI Taxonomy" id="392030"/>
    <lineage>
        <taxon>Eukaryota</taxon>
        <taxon>Metazoa</taxon>
        <taxon>Spiralia</taxon>
        <taxon>Gnathifera</taxon>
        <taxon>Rotifera</taxon>
        <taxon>Eurotatoria</taxon>
        <taxon>Bdelloidea</taxon>
        <taxon>Philodinida</taxon>
        <taxon>Philodinidae</taxon>
        <taxon>Rotaria</taxon>
    </lineage>
</organism>
<evidence type="ECO:0000313" key="2">
    <source>
        <dbReference type="EMBL" id="CAF4322084.1"/>
    </source>
</evidence>
<reference evidence="1" key="1">
    <citation type="submission" date="2021-02" db="EMBL/GenBank/DDBJ databases">
        <authorList>
            <person name="Nowell W R."/>
        </authorList>
    </citation>
    <scope>NUCLEOTIDE SEQUENCE</scope>
</reference>
<evidence type="ECO:0000313" key="1">
    <source>
        <dbReference type="EMBL" id="CAF2200833.1"/>
    </source>
</evidence>
<dbReference type="Proteomes" id="UP000663887">
    <property type="component" value="Unassembled WGS sequence"/>
</dbReference>
<sequence>MVVAIQTPVAHTTTQPMPWSAHAKLVIPTLEKRRMLFAQTRAPSRMEVVIQMPVAHTTTQQMPWSAHAKLVIPTLEKRRTLFAQ</sequence>
<gene>
    <name evidence="2" type="ORF">UXM345_LOCUS34526</name>
    <name evidence="1" type="ORF">XDN619_LOCUS32773</name>
</gene>
<dbReference type="EMBL" id="CAJNRG010016479">
    <property type="protein sequence ID" value="CAF2200833.1"/>
    <property type="molecule type" value="Genomic_DNA"/>
</dbReference>
<dbReference type="AlphaFoldDB" id="A0A816ZAR4"/>
<dbReference type="Proteomes" id="UP000663842">
    <property type="component" value="Unassembled WGS sequence"/>
</dbReference>
<feature type="non-terminal residue" evidence="1">
    <location>
        <position position="1"/>
    </location>
</feature>
<comment type="caution">
    <text evidence="1">The sequence shown here is derived from an EMBL/GenBank/DDBJ whole genome shotgun (WGS) entry which is preliminary data.</text>
</comment>
<proteinExistence type="predicted"/>
<protein>
    <submittedName>
        <fullName evidence="1">Uncharacterized protein</fullName>
    </submittedName>
</protein>
<name>A0A816ZAR4_9BILA</name>